<dbReference type="InterPro" id="IPR012349">
    <property type="entry name" value="Split_barrel_FMN-bd"/>
</dbReference>
<dbReference type="EMBL" id="JAANEY010000001">
    <property type="protein sequence ID" value="MBT8550598.1"/>
    <property type="molecule type" value="Genomic_DNA"/>
</dbReference>
<reference evidence="1" key="2">
    <citation type="journal article" date="2019" name="Int. J. Syst. Evol. Microbiol.">
        <title>Polynucleobacter paneuropaeus sp. nov., characterized by six strains isolated from freshwater lakes located along a 3000 km north-south cross-section across Europe.</title>
        <authorList>
            <person name="Hoetzinger M."/>
            <person name="Schmidt J."/>
            <person name="Pitt A."/>
            <person name="Koll U."/>
            <person name="Lang E."/>
            <person name="Hahn M.W."/>
        </authorList>
    </citation>
    <scope>NUCLEOTIDE SEQUENCE</scope>
    <source>
        <strain evidence="1">MG-25-Pas1-D2</strain>
    </source>
</reference>
<dbReference type="AlphaFoldDB" id="A0A2Z4JLF7"/>
<dbReference type="Proteomes" id="UP000248592">
    <property type="component" value="Chromosome"/>
</dbReference>
<sequence>MYLPKHFLVEDRGILLKVMGEYPLATLIGNTDGELEINHIPLVVSKDGQYLHGHIARMNPLTKLAQAGEVKVTAIFHGPHAYITPAWYPSKYETGKVVPTWNYAVVHVQGVLNLKEDPQWIRQHVSQLTDTHEPIYQSDWKLDDAPEDYVQMMLKAIVGIEIKISSLVGKFKLSQNRTPSEYGGVIQNLKQSSLEDLQAMLKLMKQD</sequence>
<dbReference type="Proteomes" id="UP000783102">
    <property type="component" value="Unassembled WGS sequence"/>
</dbReference>
<protein>
    <submittedName>
        <fullName evidence="1">FMN-binding negative transcriptional regulator</fullName>
    </submittedName>
</protein>
<dbReference type="Pfam" id="PF04299">
    <property type="entry name" value="FMN_bind_2"/>
    <property type="match status" value="1"/>
</dbReference>
<gene>
    <name evidence="2" type="ORF">G6731_01295</name>
    <name evidence="1" type="ORF">Pas1_05815</name>
</gene>
<name>A0A2Z4JLF7_9BURK</name>
<reference evidence="3" key="1">
    <citation type="submission" date="2018-06" db="EMBL/GenBank/DDBJ databases">
        <title>Description of a new Polynucleobacter species.</title>
        <authorList>
            <person name="Hahn M.W."/>
        </authorList>
    </citation>
    <scope>NUCLEOTIDE SEQUENCE [LARGE SCALE GENOMIC DNA]</scope>
    <source>
        <strain evidence="3">MG-25-Pas1-D2</strain>
    </source>
</reference>
<evidence type="ECO:0000313" key="3">
    <source>
        <dbReference type="Proteomes" id="UP000248592"/>
    </source>
</evidence>
<dbReference type="RefSeq" id="WP_112203701.1">
    <property type="nucleotide sequence ID" value="NZ_CBCSBS010000001.1"/>
</dbReference>
<accession>A0A2Z4JLF7</accession>
<dbReference type="InterPro" id="IPR007396">
    <property type="entry name" value="TR_PAI2-type"/>
</dbReference>
<organism evidence="1 3">
    <name type="scientific">Polynucleobacter paneuropaeus</name>
    <dbReference type="NCBI Taxonomy" id="2527775"/>
    <lineage>
        <taxon>Bacteria</taxon>
        <taxon>Pseudomonadati</taxon>
        <taxon>Pseudomonadota</taxon>
        <taxon>Betaproteobacteria</taxon>
        <taxon>Burkholderiales</taxon>
        <taxon>Burkholderiaceae</taxon>
        <taxon>Polynucleobacter</taxon>
    </lineage>
</organism>
<dbReference type="EMBL" id="CP030085">
    <property type="protein sequence ID" value="AWW49934.1"/>
    <property type="molecule type" value="Genomic_DNA"/>
</dbReference>
<dbReference type="PANTHER" id="PTHR35802:SF1">
    <property type="entry name" value="PROTEASE SYNTHASE AND SPORULATION PROTEIN PAI 2"/>
    <property type="match status" value="1"/>
</dbReference>
<dbReference type="Gene3D" id="2.30.110.10">
    <property type="entry name" value="Electron Transport, Fmn-binding Protein, Chain A"/>
    <property type="match status" value="1"/>
</dbReference>
<evidence type="ECO:0000313" key="2">
    <source>
        <dbReference type="EMBL" id="MBT8550598.1"/>
    </source>
</evidence>
<proteinExistence type="predicted"/>
<dbReference type="PANTHER" id="PTHR35802">
    <property type="entry name" value="PROTEASE SYNTHASE AND SPORULATION PROTEIN PAI 2"/>
    <property type="match status" value="1"/>
</dbReference>
<dbReference type="PIRSF" id="PIRSF010372">
    <property type="entry name" value="PaiB"/>
    <property type="match status" value="1"/>
</dbReference>
<reference evidence="2" key="3">
    <citation type="journal article" date="2021" name="Genome Biol. Evol.">
        <title>Continental-Scale Gene Flow Prevents Allopatric Divergence of Pelagic Freshwater Bacteria.</title>
        <authorList>
            <person name="Hoetzinger M."/>
            <person name="Pitt A."/>
            <person name="Huemer A."/>
            <person name="Hahn M.W."/>
        </authorList>
    </citation>
    <scope>NUCLEOTIDE SEQUENCE</scope>
    <source>
        <strain evidence="2">SM1-W8</strain>
    </source>
</reference>
<dbReference type="SUPFAM" id="SSF50475">
    <property type="entry name" value="FMN-binding split barrel"/>
    <property type="match status" value="1"/>
</dbReference>
<evidence type="ECO:0000313" key="1">
    <source>
        <dbReference type="EMBL" id="AWW49934.1"/>
    </source>
</evidence>